<protein>
    <submittedName>
        <fullName evidence="1">Uncharacterized protein</fullName>
    </submittedName>
</protein>
<name>A0ABS8SHZ4_DATST</name>
<evidence type="ECO:0000313" key="2">
    <source>
        <dbReference type="Proteomes" id="UP000823775"/>
    </source>
</evidence>
<dbReference type="PANTHER" id="PTHR15140">
    <property type="entry name" value="TUBULIN-SPECIFIC CHAPERONE E"/>
    <property type="match status" value="1"/>
</dbReference>
<sequence length="170" mass="19619">MRIISQFLKLEVLKLKANAVAQEEWEVTETGFPELKFLLLEDLPLQYCSATDDSFPCLEHVIIRNYICLEEIPEGFAKSMTLPLIELHGCSPSLATIAKQIQKDQENFGNNIFNVHESDTDAACNETTEEDIRRSVERYQGRNCGNVFWFSCPWEFCQKIQQEQEMATVF</sequence>
<organism evidence="1 2">
    <name type="scientific">Datura stramonium</name>
    <name type="common">Jimsonweed</name>
    <name type="synonym">Common thornapple</name>
    <dbReference type="NCBI Taxonomy" id="4076"/>
    <lineage>
        <taxon>Eukaryota</taxon>
        <taxon>Viridiplantae</taxon>
        <taxon>Streptophyta</taxon>
        <taxon>Embryophyta</taxon>
        <taxon>Tracheophyta</taxon>
        <taxon>Spermatophyta</taxon>
        <taxon>Magnoliopsida</taxon>
        <taxon>eudicotyledons</taxon>
        <taxon>Gunneridae</taxon>
        <taxon>Pentapetalae</taxon>
        <taxon>asterids</taxon>
        <taxon>lamiids</taxon>
        <taxon>Solanales</taxon>
        <taxon>Solanaceae</taxon>
        <taxon>Solanoideae</taxon>
        <taxon>Datureae</taxon>
        <taxon>Datura</taxon>
    </lineage>
</organism>
<evidence type="ECO:0000313" key="1">
    <source>
        <dbReference type="EMBL" id="MCD7458531.1"/>
    </source>
</evidence>
<proteinExistence type="predicted"/>
<comment type="caution">
    <text evidence="1">The sequence shown here is derived from an EMBL/GenBank/DDBJ whole genome shotgun (WGS) entry which is preliminary data.</text>
</comment>
<reference evidence="1 2" key="1">
    <citation type="journal article" date="2021" name="BMC Genomics">
        <title>Datura genome reveals duplications of psychoactive alkaloid biosynthetic genes and high mutation rate following tissue culture.</title>
        <authorList>
            <person name="Rajewski A."/>
            <person name="Carter-House D."/>
            <person name="Stajich J."/>
            <person name="Litt A."/>
        </authorList>
    </citation>
    <scope>NUCLEOTIDE SEQUENCE [LARGE SCALE GENOMIC DNA]</scope>
    <source>
        <strain evidence="1">AR-01</strain>
    </source>
</reference>
<accession>A0ABS8SHZ4</accession>
<dbReference type="EMBL" id="JACEIK010000526">
    <property type="protein sequence ID" value="MCD7458531.1"/>
    <property type="molecule type" value="Genomic_DNA"/>
</dbReference>
<dbReference type="Proteomes" id="UP000823775">
    <property type="component" value="Unassembled WGS sequence"/>
</dbReference>
<dbReference type="PANTHER" id="PTHR15140:SF45">
    <property type="entry name" value="LATE BLIGHT RESISTANCE PROTEIN HOMOLOG R1A-3"/>
    <property type="match status" value="1"/>
</dbReference>
<keyword evidence="2" id="KW-1185">Reference proteome</keyword>
<gene>
    <name evidence="1" type="ORF">HAX54_038502</name>
</gene>